<dbReference type="Proteomes" id="UP001230649">
    <property type="component" value="Unassembled WGS sequence"/>
</dbReference>
<name>A0ACC2WXE4_9TREE</name>
<sequence>MFATPQSRSTLLNGNHVFPRFYACYLLQSKAVPNSNRTYVGSTPDPPRRLRQHNGELVAGAVRTRMHRPWEMQMIVYGFPSKLTALQFEWAWQKPHLSRNLRVESESEITPQAALLQAASSSDLLPPIFPANKSRQWLETKIAVVRMMLTKKPYSRLPLHVRIFTENTWQMWQQCEPEVPRQSEATEVESTGEKKKGGKPKDGREKQVKGIKRYGPFKPLPSTIDVTLDRGGVDGKAAMASYGGEGSTSGRPVLIDVNDTAFRTSHWQKWQRVAGKDHGDVDEMQVRTAGLELSCGICKEAVDAKNHVTFALCPSDHLTNECHATFHLPCLASHFLQDTSSPPPVPRPLLPKSGTCPSCSTPLEWGEVIRGCYARHEGELESVVNTGKEAEKAAKKLELEERRRLKALEKAAAKAGKKRGASGVPASQASTAIGANDDESGSDIALGRLSEEDEDADADLMRSMLREEDGDSSGNGSTDDEQATPPPKTRNAPAKPRATATRGREAAAGKAATTRTTRKKKVDGTQQGGGGSESEGTKLNREMMAINESE</sequence>
<organism evidence="1 2">
    <name type="scientific">Naganishia adeliensis</name>
    <dbReference type="NCBI Taxonomy" id="92952"/>
    <lineage>
        <taxon>Eukaryota</taxon>
        <taxon>Fungi</taxon>
        <taxon>Dikarya</taxon>
        <taxon>Basidiomycota</taxon>
        <taxon>Agaricomycotina</taxon>
        <taxon>Tremellomycetes</taxon>
        <taxon>Filobasidiales</taxon>
        <taxon>Filobasidiaceae</taxon>
        <taxon>Naganishia</taxon>
    </lineage>
</organism>
<dbReference type="EMBL" id="JASBWS010000004">
    <property type="protein sequence ID" value="KAJ9116091.1"/>
    <property type="molecule type" value="Genomic_DNA"/>
</dbReference>
<accession>A0ACC2WXE4</accession>
<evidence type="ECO:0000313" key="1">
    <source>
        <dbReference type="EMBL" id="KAJ9116091.1"/>
    </source>
</evidence>
<keyword evidence="2" id="KW-1185">Reference proteome</keyword>
<gene>
    <name evidence="1" type="ORF">QFC20_000764</name>
</gene>
<evidence type="ECO:0000313" key="2">
    <source>
        <dbReference type="Proteomes" id="UP001230649"/>
    </source>
</evidence>
<comment type="caution">
    <text evidence="1">The sequence shown here is derived from an EMBL/GenBank/DDBJ whole genome shotgun (WGS) entry which is preliminary data.</text>
</comment>
<proteinExistence type="predicted"/>
<reference evidence="1" key="1">
    <citation type="submission" date="2023-04" db="EMBL/GenBank/DDBJ databases">
        <title>Draft Genome sequencing of Naganishia species isolated from polar environments using Oxford Nanopore Technology.</title>
        <authorList>
            <person name="Leo P."/>
            <person name="Venkateswaran K."/>
        </authorList>
    </citation>
    <scope>NUCLEOTIDE SEQUENCE</scope>
    <source>
        <strain evidence="1">MNA-CCFEE 5262</strain>
    </source>
</reference>
<protein>
    <submittedName>
        <fullName evidence="1">Uncharacterized protein</fullName>
    </submittedName>
</protein>